<dbReference type="PRINTS" id="PR00598">
    <property type="entry name" value="HTHMARR"/>
</dbReference>
<accession>A0A1I3ASK7</accession>
<dbReference type="SMART" id="SM00347">
    <property type="entry name" value="HTH_MARR"/>
    <property type="match status" value="1"/>
</dbReference>
<feature type="domain" description="HTH marR-type" evidence="4">
    <location>
        <begin position="1"/>
        <end position="142"/>
    </location>
</feature>
<gene>
    <name evidence="5" type="ORF">SAMN04489868_101173</name>
</gene>
<dbReference type="InterPro" id="IPR036388">
    <property type="entry name" value="WH-like_DNA-bd_sf"/>
</dbReference>
<evidence type="ECO:0000256" key="1">
    <source>
        <dbReference type="ARBA" id="ARBA00023015"/>
    </source>
</evidence>
<evidence type="ECO:0000313" key="5">
    <source>
        <dbReference type="EMBL" id="SFH52766.1"/>
    </source>
</evidence>
<name>A0A1I3ASK7_9LACT</name>
<keyword evidence="2 5" id="KW-0238">DNA-binding</keyword>
<dbReference type="GO" id="GO:0003700">
    <property type="term" value="F:DNA-binding transcription factor activity"/>
    <property type="evidence" value="ECO:0007669"/>
    <property type="project" value="InterPro"/>
</dbReference>
<dbReference type="AlphaFoldDB" id="A0A1I3ASK7"/>
<dbReference type="SUPFAM" id="SSF46785">
    <property type="entry name" value="Winged helix' DNA-binding domain"/>
    <property type="match status" value="1"/>
</dbReference>
<dbReference type="Proteomes" id="UP000198668">
    <property type="component" value="Unassembled WGS sequence"/>
</dbReference>
<dbReference type="PROSITE" id="PS50995">
    <property type="entry name" value="HTH_MARR_2"/>
    <property type="match status" value="1"/>
</dbReference>
<dbReference type="InterPro" id="IPR000835">
    <property type="entry name" value="HTH_MarR-typ"/>
</dbReference>
<keyword evidence="3" id="KW-0804">Transcription</keyword>
<sequence>MREHTQSVSFSLQATSNQVKRTIAKKMAEVFGNRSNLMQHQIIGYIQSHQQEDIFQKDIEELLTIRRSTATGILNTLEKRGLIHREPVSYDARLKKLAITSKGVEFEKKAVGCMRAVESQVRAGLTDEELAIFFRVLSKIRSNINEND</sequence>
<dbReference type="InterPro" id="IPR036390">
    <property type="entry name" value="WH_DNA-bd_sf"/>
</dbReference>
<dbReference type="Pfam" id="PF12802">
    <property type="entry name" value="MarR_2"/>
    <property type="match status" value="1"/>
</dbReference>
<reference evidence="5 6" key="1">
    <citation type="submission" date="2016-10" db="EMBL/GenBank/DDBJ databases">
        <authorList>
            <person name="de Groot N.N."/>
        </authorList>
    </citation>
    <scope>NUCLEOTIDE SEQUENCE [LARGE SCALE GENOMIC DNA]</scope>
    <source>
        <strain evidence="5 6">DSM 27630</strain>
    </source>
</reference>
<keyword evidence="6" id="KW-1185">Reference proteome</keyword>
<dbReference type="EMBL" id="FOQE01000001">
    <property type="protein sequence ID" value="SFH52766.1"/>
    <property type="molecule type" value="Genomic_DNA"/>
</dbReference>
<dbReference type="Gene3D" id="1.10.10.10">
    <property type="entry name" value="Winged helix-like DNA-binding domain superfamily/Winged helix DNA-binding domain"/>
    <property type="match status" value="1"/>
</dbReference>
<proteinExistence type="predicted"/>
<evidence type="ECO:0000256" key="2">
    <source>
        <dbReference type="ARBA" id="ARBA00023125"/>
    </source>
</evidence>
<dbReference type="OrthoDB" id="384891at2"/>
<evidence type="ECO:0000256" key="3">
    <source>
        <dbReference type="ARBA" id="ARBA00023163"/>
    </source>
</evidence>
<dbReference type="PANTHER" id="PTHR42756:SF1">
    <property type="entry name" value="TRANSCRIPTIONAL REPRESSOR OF EMRAB OPERON"/>
    <property type="match status" value="1"/>
</dbReference>
<evidence type="ECO:0000259" key="4">
    <source>
        <dbReference type="PROSITE" id="PS50995"/>
    </source>
</evidence>
<evidence type="ECO:0000313" key="6">
    <source>
        <dbReference type="Proteomes" id="UP000198668"/>
    </source>
</evidence>
<organism evidence="5 6">
    <name type="scientific">Pisciglobus halotolerans</name>
    <dbReference type="NCBI Taxonomy" id="745365"/>
    <lineage>
        <taxon>Bacteria</taxon>
        <taxon>Bacillati</taxon>
        <taxon>Bacillota</taxon>
        <taxon>Bacilli</taxon>
        <taxon>Lactobacillales</taxon>
        <taxon>Carnobacteriaceae</taxon>
    </lineage>
</organism>
<dbReference type="PANTHER" id="PTHR42756">
    <property type="entry name" value="TRANSCRIPTIONAL REGULATOR, MARR"/>
    <property type="match status" value="1"/>
</dbReference>
<keyword evidence="1" id="KW-0805">Transcription regulation</keyword>
<dbReference type="RefSeq" id="WP_092090781.1">
    <property type="nucleotide sequence ID" value="NZ_FOQE01000001.1"/>
</dbReference>
<protein>
    <submittedName>
        <fullName evidence="5">DNA-binding transcriptional regulator, MarR family</fullName>
    </submittedName>
</protein>
<dbReference type="GO" id="GO:0003677">
    <property type="term" value="F:DNA binding"/>
    <property type="evidence" value="ECO:0007669"/>
    <property type="project" value="UniProtKB-KW"/>
</dbReference>